<dbReference type="SUPFAM" id="SSF53850">
    <property type="entry name" value="Periplasmic binding protein-like II"/>
    <property type="match status" value="1"/>
</dbReference>
<dbReference type="Gene3D" id="3.40.190.10">
    <property type="entry name" value="Periplasmic binding protein-like II"/>
    <property type="match status" value="2"/>
</dbReference>
<dbReference type="PROSITE" id="PS51257">
    <property type="entry name" value="PROKAR_LIPOPROTEIN"/>
    <property type="match status" value="1"/>
</dbReference>
<dbReference type="RefSeq" id="WP_156989889.1">
    <property type="nucleotide sequence ID" value="NZ_VWXL01000020.1"/>
</dbReference>
<dbReference type="Proteomes" id="UP000469440">
    <property type="component" value="Unassembled WGS sequence"/>
</dbReference>
<organism evidence="2 3">
    <name type="scientific">Caproicibacter fermentans</name>
    <dbReference type="NCBI Taxonomy" id="2576756"/>
    <lineage>
        <taxon>Bacteria</taxon>
        <taxon>Bacillati</taxon>
        <taxon>Bacillota</taxon>
        <taxon>Clostridia</taxon>
        <taxon>Eubacteriales</taxon>
        <taxon>Acutalibacteraceae</taxon>
        <taxon>Caproicibacter</taxon>
    </lineage>
</organism>
<comment type="caution">
    <text evidence="2">The sequence shown here is derived from an EMBL/GenBank/DDBJ whole genome shotgun (WGS) entry which is preliminary data.</text>
</comment>
<feature type="chain" id="PRO_5038335574" evidence="1">
    <location>
        <begin position="22"/>
        <end position="443"/>
    </location>
</feature>
<gene>
    <name evidence="2" type="ORF">CAFE_08290</name>
</gene>
<dbReference type="InterPro" id="IPR050490">
    <property type="entry name" value="Bact_solute-bd_prot1"/>
</dbReference>
<keyword evidence="3" id="KW-1185">Reference proteome</keyword>
<evidence type="ECO:0000313" key="2">
    <source>
        <dbReference type="EMBL" id="MVB10151.1"/>
    </source>
</evidence>
<keyword evidence="1" id="KW-0732">Signal</keyword>
<evidence type="ECO:0000313" key="3">
    <source>
        <dbReference type="Proteomes" id="UP000469440"/>
    </source>
</evidence>
<evidence type="ECO:0000256" key="1">
    <source>
        <dbReference type="SAM" id="SignalP"/>
    </source>
</evidence>
<dbReference type="AlphaFoldDB" id="A0A6N8HWF9"/>
<dbReference type="Pfam" id="PF01547">
    <property type="entry name" value="SBP_bac_1"/>
    <property type="match status" value="1"/>
</dbReference>
<dbReference type="OrthoDB" id="2524388at2"/>
<dbReference type="PANTHER" id="PTHR43649">
    <property type="entry name" value="ARABINOSE-BINDING PROTEIN-RELATED"/>
    <property type="match status" value="1"/>
</dbReference>
<protein>
    <submittedName>
        <fullName evidence="2">Bacterial extracellular solute-binding protein</fullName>
    </submittedName>
</protein>
<dbReference type="InterPro" id="IPR006059">
    <property type="entry name" value="SBP"/>
</dbReference>
<dbReference type="PANTHER" id="PTHR43649:SF12">
    <property type="entry name" value="DIACETYLCHITOBIOSE BINDING PROTEIN DASA"/>
    <property type="match status" value="1"/>
</dbReference>
<proteinExistence type="predicted"/>
<sequence>MKIKKAAALVLAVSLCGTMFGCQNSSQPAASSQAASAQSAQVSSAAAQPVEITVVTSYGGDDGNRGNYEAAVKDYEKATGNTVKDASGTSNEEWKAKIMADFETGAEPDVLFYFNGVDSNKLVQGGKVVGVDEIRQTYPEYAGNMKDELLGASPVDGKNYSVPVNGYWEGLYVNKKVLSDCGVSVPDSNYTWDQFLKDCEAIKAKGYTPIACSLQEVPHYWFEYTIFNHDTIATHAKVPASSTDERGKAWVDGMNDMKTLYEKGYFPKNTLTATDAETFQLMADDKAAFAIDGSWKIGWFQQNAKDIKDFAVTYVPAENERKATDLIGGISMGYYITKKAWSDPAKQKACVQFVEAMTADDVVAKFGATNVTALKKPMPTPDGADALVQSALQMVNGKTGLAPAAQDNLNQAARTALFAGIKDIVAGKQDAGKVIDQSLAIKG</sequence>
<feature type="signal peptide" evidence="1">
    <location>
        <begin position="1"/>
        <end position="21"/>
    </location>
</feature>
<name>A0A6N8HWF9_9FIRM</name>
<reference evidence="2 3" key="1">
    <citation type="submission" date="2019-09" db="EMBL/GenBank/DDBJ databases">
        <title>Genome sequence of Clostridium sp. EA1.</title>
        <authorList>
            <person name="Poehlein A."/>
            <person name="Bengelsdorf F.R."/>
            <person name="Daniel R."/>
        </authorList>
    </citation>
    <scope>NUCLEOTIDE SEQUENCE [LARGE SCALE GENOMIC DNA]</scope>
    <source>
        <strain evidence="2 3">EA1</strain>
    </source>
</reference>
<dbReference type="EMBL" id="VWXL01000020">
    <property type="protein sequence ID" value="MVB10151.1"/>
    <property type="molecule type" value="Genomic_DNA"/>
</dbReference>
<accession>A0A6N8HWF9</accession>